<name>A0A512RTA7_9BACT</name>
<accession>A0A512RTA7</accession>
<reference evidence="1 2" key="1">
    <citation type="submission" date="2019-07" db="EMBL/GenBank/DDBJ databases">
        <title>Whole genome shotgun sequence of Chitinophaga cymbidii NBRC 109752.</title>
        <authorList>
            <person name="Hosoyama A."/>
            <person name="Uohara A."/>
            <person name="Ohji S."/>
            <person name="Ichikawa N."/>
        </authorList>
    </citation>
    <scope>NUCLEOTIDE SEQUENCE [LARGE SCALE GENOMIC DNA]</scope>
    <source>
        <strain evidence="1 2">NBRC 109752</strain>
    </source>
</reference>
<keyword evidence="2" id="KW-1185">Reference proteome</keyword>
<organism evidence="1 2">
    <name type="scientific">Chitinophaga cymbidii</name>
    <dbReference type="NCBI Taxonomy" id="1096750"/>
    <lineage>
        <taxon>Bacteria</taxon>
        <taxon>Pseudomonadati</taxon>
        <taxon>Bacteroidota</taxon>
        <taxon>Chitinophagia</taxon>
        <taxon>Chitinophagales</taxon>
        <taxon>Chitinophagaceae</taxon>
        <taxon>Chitinophaga</taxon>
    </lineage>
</organism>
<dbReference type="AlphaFoldDB" id="A0A512RTA7"/>
<proteinExistence type="predicted"/>
<protein>
    <recommendedName>
        <fullName evidence="3">Protease</fullName>
    </recommendedName>
</protein>
<dbReference type="Proteomes" id="UP000321436">
    <property type="component" value="Unassembled WGS sequence"/>
</dbReference>
<dbReference type="EMBL" id="BKAU01000010">
    <property type="protein sequence ID" value="GEP98912.1"/>
    <property type="molecule type" value="Genomic_DNA"/>
</dbReference>
<comment type="caution">
    <text evidence="1">The sequence shown here is derived from an EMBL/GenBank/DDBJ whole genome shotgun (WGS) entry which is preliminary data.</text>
</comment>
<dbReference type="Gene3D" id="2.60.40.2970">
    <property type="match status" value="1"/>
</dbReference>
<evidence type="ECO:0000313" key="1">
    <source>
        <dbReference type="EMBL" id="GEP98912.1"/>
    </source>
</evidence>
<sequence length="151" mass="16242">MMAACLFVFSACTNVQKTTATAETLETVMAVPATVKAGEPVPLTFTVLNHTGQEQEFCKWHTPFEGFIAAFLDIKGSDGEAVAYRGAMAKRIMPPPAEAYIKIPAGDSVTVDIDLLKGYDLTKPGKYHIVYQAGGVSGLEKVNELDLVITE</sequence>
<gene>
    <name evidence="1" type="ORF">CCY01nite_51720</name>
</gene>
<evidence type="ECO:0000313" key="2">
    <source>
        <dbReference type="Proteomes" id="UP000321436"/>
    </source>
</evidence>
<evidence type="ECO:0008006" key="3">
    <source>
        <dbReference type="Google" id="ProtNLM"/>
    </source>
</evidence>